<name>A0A4Y1RPK6_PRUDU</name>
<organism evidence="1">
    <name type="scientific">Prunus dulcis</name>
    <name type="common">Almond</name>
    <name type="synonym">Amygdalus dulcis</name>
    <dbReference type="NCBI Taxonomy" id="3755"/>
    <lineage>
        <taxon>Eukaryota</taxon>
        <taxon>Viridiplantae</taxon>
        <taxon>Streptophyta</taxon>
        <taxon>Embryophyta</taxon>
        <taxon>Tracheophyta</taxon>
        <taxon>Spermatophyta</taxon>
        <taxon>Magnoliopsida</taxon>
        <taxon>eudicotyledons</taxon>
        <taxon>Gunneridae</taxon>
        <taxon>Pentapetalae</taxon>
        <taxon>rosids</taxon>
        <taxon>fabids</taxon>
        <taxon>Rosales</taxon>
        <taxon>Rosaceae</taxon>
        <taxon>Amygdaloideae</taxon>
        <taxon>Amygdaleae</taxon>
        <taxon>Prunus</taxon>
    </lineage>
</organism>
<dbReference type="EMBL" id="AP019302">
    <property type="protein sequence ID" value="BBH05776.1"/>
    <property type="molecule type" value="Genomic_DNA"/>
</dbReference>
<sequence>MPHEFRGRSDRECQDLRLG</sequence>
<proteinExistence type="predicted"/>
<gene>
    <name evidence="1" type="ORF">Prudu_017262</name>
</gene>
<protein>
    <submittedName>
        <fullName evidence="1">Uncharacterized protein</fullName>
    </submittedName>
</protein>
<evidence type="ECO:0000313" key="1">
    <source>
        <dbReference type="EMBL" id="BBH05776.1"/>
    </source>
</evidence>
<reference evidence="1" key="1">
    <citation type="journal article" date="2019" name="Science">
        <title>Mutation of a bHLH transcription factor allowed almond domestication.</title>
        <authorList>
            <person name="Sanchez-Perez R."/>
            <person name="Pavan S."/>
            <person name="Mazzeo R."/>
            <person name="Moldovan C."/>
            <person name="Aiese Cigliano R."/>
            <person name="Del Cueto J."/>
            <person name="Ricciardi F."/>
            <person name="Lotti C."/>
            <person name="Ricciardi L."/>
            <person name="Dicenta F."/>
            <person name="Lopez-Marques R.L."/>
            <person name="Lindberg Moller B."/>
        </authorList>
    </citation>
    <scope>NUCLEOTIDE SEQUENCE</scope>
</reference>
<dbReference type="AlphaFoldDB" id="A0A4Y1RPK6"/>
<accession>A0A4Y1RPK6</accession>